<dbReference type="SUPFAM" id="SSF51306">
    <property type="entry name" value="LexA/Signal peptidase"/>
    <property type="match status" value="1"/>
</dbReference>
<dbReference type="AlphaFoldDB" id="B4SBG3"/>
<keyword evidence="4 6" id="KW-0378">Hydrolase</keyword>
<dbReference type="NCBIfam" id="TIGR02227">
    <property type="entry name" value="sigpep_I_bact"/>
    <property type="match status" value="1"/>
</dbReference>
<reference evidence="6 7" key="1">
    <citation type="submission" date="2008-06" db="EMBL/GenBank/DDBJ databases">
        <title>Complete sequence of Pelodictyon phaeoclathratiforme BU-1.</title>
        <authorList>
            <consortium name="US DOE Joint Genome Institute"/>
            <person name="Lucas S."/>
            <person name="Copeland A."/>
            <person name="Lapidus A."/>
            <person name="Glavina del Rio T."/>
            <person name="Dalin E."/>
            <person name="Tice H."/>
            <person name="Bruce D."/>
            <person name="Goodwin L."/>
            <person name="Pitluck S."/>
            <person name="Schmutz J."/>
            <person name="Larimer F."/>
            <person name="Land M."/>
            <person name="Hauser L."/>
            <person name="Kyrpides N."/>
            <person name="Mikhailova N."/>
            <person name="Liu Z."/>
            <person name="Li T."/>
            <person name="Zhao F."/>
            <person name="Overmann J."/>
            <person name="Bryant D.A."/>
            <person name="Richardson P."/>
        </authorList>
    </citation>
    <scope>NUCLEOTIDE SEQUENCE [LARGE SCALE GENOMIC DNA]</scope>
    <source>
        <strain evidence="7">DSM 5477 / BU-1</strain>
    </source>
</reference>
<dbReference type="PRINTS" id="PR00727">
    <property type="entry name" value="LEADERPTASE"/>
</dbReference>
<comment type="catalytic activity">
    <reaction evidence="4">
        <text>Cleavage of hydrophobic, N-terminal signal or leader sequences from secreted and periplasmic proteins.</text>
        <dbReference type="EC" id="3.4.21.89"/>
    </reaction>
</comment>
<evidence type="ECO:0000259" key="5">
    <source>
        <dbReference type="Pfam" id="PF10502"/>
    </source>
</evidence>
<dbReference type="PANTHER" id="PTHR43390">
    <property type="entry name" value="SIGNAL PEPTIDASE I"/>
    <property type="match status" value="1"/>
</dbReference>
<dbReference type="GO" id="GO:0009003">
    <property type="term" value="F:signal peptidase activity"/>
    <property type="evidence" value="ECO:0007669"/>
    <property type="project" value="UniProtKB-EC"/>
</dbReference>
<feature type="active site" evidence="3">
    <location>
        <position position="99"/>
    </location>
</feature>
<keyword evidence="4" id="KW-1133">Transmembrane helix</keyword>
<evidence type="ECO:0000256" key="2">
    <source>
        <dbReference type="ARBA" id="ARBA00019232"/>
    </source>
</evidence>
<dbReference type="Gene3D" id="2.10.109.10">
    <property type="entry name" value="Umud Fragment, subunit A"/>
    <property type="match status" value="1"/>
</dbReference>
<feature type="transmembrane region" description="Helical" evidence="4">
    <location>
        <begin position="16"/>
        <end position="34"/>
    </location>
</feature>
<dbReference type="InterPro" id="IPR019533">
    <property type="entry name" value="Peptidase_S26"/>
</dbReference>
<name>B4SBG3_PELPB</name>
<keyword evidence="4" id="KW-0472">Membrane</keyword>
<dbReference type="RefSeq" id="WP_012508504.1">
    <property type="nucleotide sequence ID" value="NC_011060.1"/>
</dbReference>
<keyword evidence="4" id="KW-0812">Transmembrane</keyword>
<dbReference type="Proteomes" id="UP000002724">
    <property type="component" value="Chromosome"/>
</dbReference>
<sequence>MNTQKGKPEKKHSREWFEALVIAAIFATVLRVFVVESYRIPTGSMENTLLAGDFLFVNKYVYGPKVPFTDIRLPGVDKVERGDIIVFKFPKDRSLNYIKRCVAISGDTLEIHDQQLSINRKPVPLPEHGQFIGVKAPAGEGDYMIFPQSSTFNKDNYGPIRIPRKGDVVQLTAATYPLYSSLVADEGHDVSLQGREVFVDGSPAQKYTVQDNYYFAMGDNRDNSLDSRFWGFLSEKDLVGQALVVYWSWDPDLSLLTDPIGKVSSIRWTRPGLLIH</sequence>
<feature type="active site" evidence="3">
    <location>
        <position position="44"/>
    </location>
</feature>
<dbReference type="CDD" id="cd06530">
    <property type="entry name" value="S26_SPase_I"/>
    <property type="match status" value="1"/>
</dbReference>
<comment type="similarity">
    <text evidence="1 4">Belongs to the peptidase S26 family.</text>
</comment>
<evidence type="ECO:0000256" key="1">
    <source>
        <dbReference type="ARBA" id="ARBA00009370"/>
    </source>
</evidence>
<evidence type="ECO:0000313" key="7">
    <source>
        <dbReference type="Proteomes" id="UP000002724"/>
    </source>
</evidence>
<evidence type="ECO:0000256" key="4">
    <source>
        <dbReference type="RuleBase" id="RU362042"/>
    </source>
</evidence>
<comment type="subcellular location">
    <subcellularLocation>
        <location evidence="4">Membrane</location>
        <topology evidence="4">Single-pass type II membrane protein</topology>
    </subcellularLocation>
</comment>
<dbReference type="HOGENOM" id="CLU_028723_1_0_10"/>
<evidence type="ECO:0000256" key="3">
    <source>
        <dbReference type="PIRSR" id="PIRSR600223-1"/>
    </source>
</evidence>
<dbReference type="eggNOG" id="COG0681">
    <property type="taxonomic scope" value="Bacteria"/>
</dbReference>
<protein>
    <recommendedName>
        <fullName evidence="2 4">Signal peptidase I</fullName>
        <ecNumber evidence="4">3.4.21.89</ecNumber>
    </recommendedName>
</protein>
<dbReference type="PANTHER" id="PTHR43390:SF1">
    <property type="entry name" value="CHLOROPLAST PROCESSING PEPTIDASE"/>
    <property type="match status" value="1"/>
</dbReference>
<dbReference type="EC" id="3.4.21.89" evidence="4"/>
<dbReference type="GO" id="GO:0004252">
    <property type="term" value="F:serine-type endopeptidase activity"/>
    <property type="evidence" value="ECO:0007669"/>
    <property type="project" value="InterPro"/>
</dbReference>
<dbReference type="EMBL" id="CP001110">
    <property type="protein sequence ID" value="ACF44017.1"/>
    <property type="molecule type" value="Genomic_DNA"/>
</dbReference>
<keyword evidence="7" id="KW-1185">Reference proteome</keyword>
<dbReference type="Pfam" id="PF10502">
    <property type="entry name" value="Peptidase_S26"/>
    <property type="match status" value="1"/>
</dbReference>
<dbReference type="InterPro" id="IPR036286">
    <property type="entry name" value="LexA/Signal_pep-like_sf"/>
</dbReference>
<evidence type="ECO:0000313" key="6">
    <source>
        <dbReference type="EMBL" id="ACF44017.1"/>
    </source>
</evidence>
<gene>
    <name evidence="6" type="ordered locus">Ppha_1785</name>
</gene>
<dbReference type="InterPro" id="IPR000223">
    <property type="entry name" value="Pept_S26A_signal_pept_1"/>
</dbReference>
<proteinExistence type="inferred from homology"/>
<dbReference type="OrthoDB" id="9802919at2"/>
<dbReference type="GO" id="GO:0016020">
    <property type="term" value="C:membrane"/>
    <property type="evidence" value="ECO:0007669"/>
    <property type="project" value="UniProtKB-SubCell"/>
</dbReference>
<accession>B4SBG3</accession>
<keyword evidence="4" id="KW-0645">Protease</keyword>
<feature type="domain" description="Peptidase S26" evidence="5">
    <location>
        <begin position="14"/>
        <end position="247"/>
    </location>
</feature>
<dbReference type="STRING" id="324925.Ppha_1785"/>
<dbReference type="GO" id="GO:0006465">
    <property type="term" value="P:signal peptide processing"/>
    <property type="evidence" value="ECO:0007669"/>
    <property type="project" value="InterPro"/>
</dbReference>
<dbReference type="KEGG" id="pph:Ppha_1785"/>
<organism evidence="6 7">
    <name type="scientific">Pelodictyon phaeoclathratiforme (strain DSM 5477 / BU-1)</name>
    <dbReference type="NCBI Taxonomy" id="324925"/>
    <lineage>
        <taxon>Bacteria</taxon>
        <taxon>Pseudomonadati</taxon>
        <taxon>Chlorobiota</taxon>
        <taxon>Chlorobiia</taxon>
        <taxon>Chlorobiales</taxon>
        <taxon>Chlorobiaceae</taxon>
        <taxon>Chlorobium/Pelodictyon group</taxon>
        <taxon>Pelodictyon</taxon>
    </lineage>
</organism>